<dbReference type="Pfam" id="PF03054">
    <property type="entry name" value="tRNA_Me_trans"/>
    <property type="match status" value="1"/>
</dbReference>
<evidence type="ECO:0000256" key="4">
    <source>
        <dbReference type="ARBA" id="ARBA00022741"/>
    </source>
</evidence>
<dbReference type="NCBIfam" id="TIGR00420">
    <property type="entry name" value="trmU"/>
    <property type="match status" value="1"/>
</dbReference>
<dbReference type="Pfam" id="PF20259">
    <property type="entry name" value="tRNA_Me_trans_M"/>
    <property type="match status" value="1"/>
</dbReference>
<organism evidence="12 13">
    <name type="scientific">Candidatus Magasanikbacteria bacterium GW2011_GWA2_56_11</name>
    <dbReference type="NCBI Taxonomy" id="1619044"/>
    <lineage>
        <taxon>Bacteria</taxon>
        <taxon>Candidatus Magasanikiibacteriota</taxon>
    </lineage>
</organism>
<dbReference type="STRING" id="1619044.UY92_C0015G0030"/>
<feature type="binding site" evidence="9">
    <location>
        <position position="38"/>
    </location>
    <ligand>
        <name>ATP</name>
        <dbReference type="ChEBI" id="CHEBI:30616"/>
    </ligand>
</feature>
<feature type="active site" description="Nucleophile" evidence="9">
    <location>
        <position position="109"/>
    </location>
</feature>
<feature type="active site" description="Cysteine persulfide intermediate" evidence="9">
    <location>
        <position position="208"/>
    </location>
</feature>
<dbReference type="FunFam" id="2.30.30.280:FF:000001">
    <property type="entry name" value="tRNA-specific 2-thiouridylase MnmA"/>
    <property type="match status" value="1"/>
</dbReference>
<dbReference type="InterPro" id="IPR004506">
    <property type="entry name" value="MnmA-like"/>
</dbReference>
<keyword evidence="2 9" id="KW-0808">Transferase</keyword>
<evidence type="ECO:0000259" key="11">
    <source>
        <dbReference type="Pfam" id="PF20259"/>
    </source>
</evidence>
<dbReference type="InterPro" id="IPR046884">
    <property type="entry name" value="MnmA-like_central"/>
</dbReference>
<dbReference type="Gene3D" id="3.40.50.620">
    <property type="entry name" value="HUPs"/>
    <property type="match status" value="1"/>
</dbReference>
<dbReference type="Gene3D" id="2.30.30.280">
    <property type="entry name" value="Adenine nucleotide alpha hydrolases-like domains"/>
    <property type="match status" value="1"/>
</dbReference>
<comment type="similarity">
    <text evidence="9">Belongs to the MnmA/TRMU family.</text>
</comment>
<dbReference type="HAMAP" id="MF_00144">
    <property type="entry name" value="tRNA_thiouridyl_MnmA"/>
    <property type="match status" value="1"/>
</dbReference>
<dbReference type="PANTHER" id="PTHR11933:SF5">
    <property type="entry name" value="MITOCHONDRIAL TRNA-SPECIFIC 2-THIOURIDYLASE 1"/>
    <property type="match status" value="1"/>
</dbReference>
<evidence type="ECO:0000256" key="8">
    <source>
        <dbReference type="ARBA" id="ARBA00051542"/>
    </source>
</evidence>
<evidence type="ECO:0000256" key="5">
    <source>
        <dbReference type="ARBA" id="ARBA00022840"/>
    </source>
</evidence>
<feature type="domain" description="tRNA-specific 2-thiouridylase MnmA-like C-terminal" evidence="10">
    <location>
        <begin position="293"/>
        <end position="368"/>
    </location>
</feature>
<sequence>MAKKRRSKILVAMSGGVDSSVAAWQLLRQGDDVTGAFMVNYGGGADARTGASAAGECWVPEYRDALRVAAYLGIPLLRLDFTREYRQLVLSYLYREYRAGRTPNPDVLCNRQIKFGAWLDTARRLGFAQLATGHYAQILAPDRGHQFYRLGTARDKQKDQTYFLHQLTQNQLQAALFPVGGYTKSEVRQLARRAGLPTAEKEESMGICFVGEVPMKDFLGAKIPPHPGRVVTAAGQVIGQHQGLPFYTIGQRHIGVNCGGAAGDRQRPLYVAAKRPRTNELIVAEKDDPTLLSREFTVAGINWISGHRPAFPLECKVRLRHRQPWRKCRVLALGRRTKVICARPEWGVTPGQFAVFYDDFSCLGGGAVK</sequence>
<evidence type="ECO:0000256" key="3">
    <source>
        <dbReference type="ARBA" id="ARBA00022694"/>
    </source>
</evidence>
<comment type="catalytic activity">
    <reaction evidence="8 9">
        <text>S-sulfanyl-L-cysteinyl-[protein] + uridine(34) in tRNA + AH2 + ATP = 2-thiouridine(34) in tRNA + L-cysteinyl-[protein] + A + AMP + diphosphate + H(+)</text>
        <dbReference type="Rhea" id="RHEA:47032"/>
        <dbReference type="Rhea" id="RHEA-COMP:10131"/>
        <dbReference type="Rhea" id="RHEA-COMP:11726"/>
        <dbReference type="Rhea" id="RHEA-COMP:11727"/>
        <dbReference type="Rhea" id="RHEA-COMP:11728"/>
        <dbReference type="ChEBI" id="CHEBI:13193"/>
        <dbReference type="ChEBI" id="CHEBI:15378"/>
        <dbReference type="ChEBI" id="CHEBI:17499"/>
        <dbReference type="ChEBI" id="CHEBI:29950"/>
        <dbReference type="ChEBI" id="CHEBI:30616"/>
        <dbReference type="ChEBI" id="CHEBI:33019"/>
        <dbReference type="ChEBI" id="CHEBI:61963"/>
        <dbReference type="ChEBI" id="CHEBI:65315"/>
        <dbReference type="ChEBI" id="CHEBI:87170"/>
        <dbReference type="ChEBI" id="CHEBI:456215"/>
        <dbReference type="EC" id="2.8.1.13"/>
    </reaction>
</comment>
<dbReference type="PANTHER" id="PTHR11933">
    <property type="entry name" value="TRNA 5-METHYLAMINOMETHYL-2-THIOURIDYLATE -METHYLTRANSFERASE"/>
    <property type="match status" value="1"/>
</dbReference>
<dbReference type="GO" id="GO:0000049">
    <property type="term" value="F:tRNA binding"/>
    <property type="evidence" value="ECO:0007669"/>
    <property type="project" value="UniProtKB-KW"/>
</dbReference>
<evidence type="ECO:0000256" key="7">
    <source>
        <dbReference type="ARBA" id="ARBA00023157"/>
    </source>
</evidence>
<keyword evidence="5 9" id="KW-0067">ATP-binding</keyword>
<keyword evidence="7" id="KW-1015">Disulfide bond</keyword>
<evidence type="ECO:0000256" key="1">
    <source>
        <dbReference type="ARBA" id="ARBA00022555"/>
    </source>
</evidence>
<dbReference type="InterPro" id="IPR046885">
    <property type="entry name" value="MnmA-like_C"/>
</dbReference>
<evidence type="ECO:0000313" key="13">
    <source>
        <dbReference type="Proteomes" id="UP000033870"/>
    </source>
</evidence>
<feature type="domain" description="tRNA-specific 2-thiouridylase MnmA-like central" evidence="11">
    <location>
        <begin position="216"/>
        <end position="284"/>
    </location>
</feature>
<comment type="subcellular location">
    <subcellularLocation>
        <location evidence="9">Cytoplasm</location>
    </subcellularLocation>
</comment>
<feature type="binding site" evidence="9">
    <location>
        <position position="133"/>
    </location>
    <ligand>
        <name>ATP</name>
        <dbReference type="ChEBI" id="CHEBI:30616"/>
    </ligand>
</feature>
<proteinExistence type="inferred from homology"/>
<evidence type="ECO:0000256" key="2">
    <source>
        <dbReference type="ARBA" id="ARBA00022679"/>
    </source>
</evidence>
<dbReference type="GO" id="GO:0005524">
    <property type="term" value="F:ATP binding"/>
    <property type="evidence" value="ECO:0007669"/>
    <property type="project" value="UniProtKB-KW"/>
</dbReference>
<keyword evidence="9" id="KW-0963">Cytoplasm</keyword>
<feature type="binding site" evidence="9">
    <location>
        <begin position="12"/>
        <end position="19"/>
    </location>
    <ligand>
        <name>ATP</name>
        <dbReference type="ChEBI" id="CHEBI:30616"/>
    </ligand>
</feature>
<accession>A0A0G1YDR9</accession>
<reference evidence="12 13" key="1">
    <citation type="journal article" date="2015" name="Nature">
        <title>rRNA introns, odd ribosomes, and small enigmatic genomes across a large radiation of phyla.</title>
        <authorList>
            <person name="Brown C.T."/>
            <person name="Hug L.A."/>
            <person name="Thomas B.C."/>
            <person name="Sharon I."/>
            <person name="Castelle C.J."/>
            <person name="Singh A."/>
            <person name="Wilkins M.J."/>
            <person name="Williams K.H."/>
            <person name="Banfield J.F."/>
        </authorList>
    </citation>
    <scope>NUCLEOTIDE SEQUENCE [LARGE SCALE GENOMIC DNA]</scope>
</reference>
<feature type="site" description="Interaction with tRNA" evidence="9">
    <location>
        <position position="134"/>
    </location>
</feature>
<comment type="caution">
    <text evidence="9">Lacks conserved residue(s) required for the propagation of feature annotation.</text>
</comment>
<dbReference type="CDD" id="cd01998">
    <property type="entry name" value="MnmA_TRMU-like"/>
    <property type="match status" value="1"/>
</dbReference>
<dbReference type="Gene3D" id="2.40.30.10">
    <property type="entry name" value="Translation factors"/>
    <property type="match status" value="1"/>
</dbReference>
<dbReference type="EC" id="2.8.1.13" evidence="9"/>
<dbReference type="InterPro" id="IPR023382">
    <property type="entry name" value="MnmA-like_central_sf"/>
</dbReference>
<gene>
    <name evidence="9" type="primary">mnmA</name>
    <name evidence="12" type="ORF">UY92_C0015G0030</name>
</gene>
<evidence type="ECO:0000256" key="6">
    <source>
        <dbReference type="ARBA" id="ARBA00022884"/>
    </source>
</evidence>
<keyword evidence="6 9" id="KW-0694">RNA-binding</keyword>
<dbReference type="GO" id="GO:0103016">
    <property type="term" value="F:tRNA-uridine 2-sulfurtransferase activity"/>
    <property type="evidence" value="ECO:0007669"/>
    <property type="project" value="UniProtKB-EC"/>
</dbReference>
<dbReference type="Pfam" id="PF20258">
    <property type="entry name" value="tRNA_Me_trans_C"/>
    <property type="match status" value="1"/>
</dbReference>
<comment type="function">
    <text evidence="9">Catalyzes the 2-thiolation of uridine at the wobble position (U34) of tRNA, leading to the formation of s(2)U34.</text>
</comment>
<evidence type="ECO:0000259" key="10">
    <source>
        <dbReference type="Pfam" id="PF20258"/>
    </source>
</evidence>
<feature type="region of interest" description="Interaction with target base in tRNA" evidence="9">
    <location>
        <begin position="104"/>
        <end position="106"/>
    </location>
</feature>
<evidence type="ECO:0000313" key="12">
    <source>
        <dbReference type="EMBL" id="KKW41618.1"/>
    </source>
</evidence>
<dbReference type="AlphaFoldDB" id="A0A0G1YDR9"/>
<dbReference type="EMBL" id="LCRX01000015">
    <property type="protein sequence ID" value="KKW41618.1"/>
    <property type="molecule type" value="Genomic_DNA"/>
</dbReference>
<dbReference type="InterPro" id="IPR014729">
    <property type="entry name" value="Rossmann-like_a/b/a_fold"/>
</dbReference>
<feature type="site" description="Interaction with tRNA" evidence="9">
    <location>
        <position position="352"/>
    </location>
</feature>
<keyword evidence="3 9" id="KW-0819">tRNA processing</keyword>
<keyword evidence="1 9" id="KW-0820">tRNA-binding</keyword>
<dbReference type="Proteomes" id="UP000033870">
    <property type="component" value="Unassembled WGS sequence"/>
</dbReference>
<comment type="caution">
    <text evidence="12">The sequence shown here is derived from an EMBL/GenBank/DDBJ whole genome shotgun (WGS) entry which is preliminary data.</text>
</comment>
<evidence type="ECO:0000256" key="9">
    <source>
        <dbReference type="HAMAP-Rule" id="MF_00144"/>
    </source>
</evidence>
<feature type="region of interest" description="Interaction with tRNA" evidence="9">
    <location>
        <begin position="158"/>
        <end position="160"/>
    </location>
</feature>
<dbReference type="GO" id="GO:0005737">
    <property type="term" value="C:cytoplasm"/>
    <property type="evidence" value="ECO:0007669"/>
    <property type="project" value="UniProtKB-SubCell"/>
</dbReference>
<keyword evidence="4 9" id="KW-0547">Nucleotide-binding</keyword>
<name>A0A0G1YDR9_9BACT</name>
<dbReference type="NCBIfam" id="NF001138">
    <property type="entry name" value="PRK00143.1"/>
    <property type="match status" value="1"/>
</dbReference>
<protein>
    <recommendedName>
        <fullName evidence="9">tRNA-specific 2-thiouridylase MnmA</fullName>
        <ecNumber evidence="9">2.8.1.13</ecNumber>
    </recommendedName>
</protein>
<dbReference type="GO" id="GO:0002143">
    <property type="term" value="P:tRNA wobble position uridine thiolation"/>
    <property type="evidence" value="ECO:0007669"/>
    <property type="project" value="TreeGrafter"/>
</dbReference>
<dbReference type="PATRIC" id="fig|1619044.3.peg.1147"/>
<dbReference type="SUPFAM" id="SSF52402">
    <property type="entry name" value="Adenine nucleotide alpha hydrolases-like"/>
    <property type="match status" value="1"/>
</dbReference>